<gene>
    <name evidence="5" type="ORF">LSTR_LSTR010593</name>
</gene>
<evidence type="ECO:0000256" key="1">
    <source>
        <dbReference type="ARBA" id="ARBA00010835"/>
    </source>
</evidence>
<dbReference type="Pfam" id="PF03462">
    <property type="entry name" value="PCRF"/>
    <property type="match status" value="1"/>
</dbReference>
<keyword evidence="2" id="KW-0488">Methylation</keyword>
<reference evidence="5 6" key="1">
    <citation type="journal article" date="2017" name="Gigascience">
        <title>Genome sequence of the small brown planthopper, Laodelphax striatellus.</title>
        <authorList>
            <person name="Zhu J."/>
            <person name="Jiang F."/>
            <person name="Wang X."/>
            <person name="Yang P."/>
            <person name="Bao Y."/>
            <person name="Zhao W."/>
            <person name="Wang W."/>
            <person name="Lu H."/>
            <person name="Wang Q."/>
            <person name="Cui N."/>
            <person name="Li J."/>
            <person name="Chen X."/>
            <person name="Luo L."/>
            <person name="Yu J."/>
            <person name="Kang L."/>
            <person name="Cui F."/>
        </authorList>
    </citation>
    <scope>NUCLEOTIDE SEQUENCE [LARGE SCALE GENOMIC DNA]</scope>
    <source>
        <strain evidence="5">Lst14</strain>
    </source>
</reference>
<dbReference type="SMR" id="A0A482XIP4"/>
<dbReference type="SMART" id="SM00937">
    <property type="entry name" value="PCRF"/>
    <property type="match status" value="1"/>
</dbReference>
<dbReference type="FunCoup" id="A0A482XIP4">
    <property type="interactions" value="1757"/>
</dbReference>
<dbReference type="PANTHER" id="PTHR43804">
    <property type="entry name" value="LD18447P"/>
    <property type="match status" value="1"/>
</dbReference>
<evidence type="ECO:0000256" key="3">
    <source>
        <dbReference type="ARBA" id="ARBA00022917"/>
    </source>
</evidence>
<dbReference type="PROSITE" id="PS00745">
    <property type="entry name" value="RF_PROK_I"/>
    <property type="match status" value="1"/>
</dbReference>
<dbReference type="STRING" id="195883.A0A482XIP4"/>
<dbReference type="FunFam" id="3.30.160.20:FF:000004">
    <property type="entry name" value="Peptide chain release factor 1"/>
    <property type="match status" value="1"/>
</dbReference>
<name>A0A482XIP4_LAOST</name>
<keyword evidence="6" id="KW-1185">Reference proteome</keyword>
<comment type="caution">
    <text evidence="5">The sequence shown here is derived from an EMBL/GenBank/DDBJ whole genome shotgun (WGS) entry which is preliminary data.</text>
</comment>
<accession>A0A482XIP4</accession>
<dbReference type="InterPro" id="IPR050057">
    <property type="entry name" value="Prokaryotic/Mito_RF"/>
</dbReference>
<evidence type="ECO:0000313" key="6">
    <source>
        <dbReference type="Proteomes" id="UP000291343"/>
    </source>
</evidence>
<sequence>MEIIGQSCLTMFKTFITTFGHHRIKKCLPGLLNDTLYVTKCSHSNRTNCFHTVQFVKNKQSFLNRNLYFLKPCSSIIRTVAVDSVEDIIFKNQDILKSYLDSLTDEYRRVGNSILKNNLQDYKKTQLLSSRVNILDSLSSLEELKVGTEDDREMRSQIESEKAEYYEKLSRIDRELIIHLIPVEPFDEIDDVIIEIRAGVGGQEAMLFANNLLKMYCGYASYKGWDHYIDDLSVSDLGGIRSGSISVSGSDALKHYCHEGGVHRVQRVPVTEKYGRVHTSAVSVAVMAQPSEVEVKLPDSDLKFEAKRASGPGGQSVNKTDSAVRITHLPTGIAVECQTERSQIKNKSNALKKLRAKLYQIQVDEQMKNVSRTRKFQMGSGDRSEKIRTYNFQQDRITDHRIGYTAHSIEIFLSGSESFDKMISELRKEAKRERIIEFIDSLKNNI</sequence>
<dbReference type="InterPro" id="IPR045853">
    <property type="entry name" value="Pep_chain_release_fac_I_sf"/>
</dbReference>
<keyword evidence="3" id="KW-0648">Protein biosynthesis</keyword>
<organism evidence="5 6">
    <name type="scientific">Laodelphax striatellus</name>
    <name type="common">Small brown planthopper</name>
    <name type="synonym">Delphax striatella</name>
    <dbReference type="NCBI Taxonomy" id="195883"/>
    <lineage>
        <taxon>Eukaryota</taxon>
        <taxon>Metazoa</taxon>
        <taxon>Ecdysozoa</taxon>
        <taxon>Arthropoda</taxon>
        <taxon>Hexapoda</taxon>
        <taxon>Insecta</taxon>
        <taxon>Pterygota</taxon>
        <taxon>Neoptera</taxon>
        <taxon>Paraneoptera</taxon>
        <taxon>Hemiptera</taxon>
        <taxon>Auchenorrhyncha</taxon>
        <taxon>Fulgoroidea</taxon>
        <taxon>Delphacidae</taxon>
        <taxon>Criomorphinae</taxon>
        <taxon>Laodelphax</taxon>
    </lineage>
</organism>
<dbReference type="InterPro" id="IPR005139">
    <property type="entry name" value="PCRF"/>
</dbReference>
<evidence type="ECO:0000256" key="2">
    <source>
        <dbReference type="ARBA" id="ARBA00022481"/>
    </source>
</evidence>
<dbReference type="SUPFAM" id="SSF75620">
    <property type="entry name" value="Release factor"/>
    <property type="match status" value="1"/>
</dbReference>
<dbReference type="InParanoid" id="A0A482XIP4"/>
<evidence type="ECO:0000259" key="4">
    <source>
        <dbReference type="PROSITE" id="PS00745"/>
    </source>
</evidence>
<dbReference type="PANTHER" id="PTHR43804:SF7">
    <property type="entry name" value="LD18447P"/>
    <property type="match status" value="1"/>
</dbReference>
<dbReference type="Gene3D" id="3.30.70.1660">
    <property type="match status" value="2"/>
</dbReference>
<dbReference type="Pfam" id="PF00472">
    <property type="entry name" value="RF-1"/>
    <property type="match status" value="1"/>
</dbReference>
<dbReference type="GO" id="GO:0005737">
    <property type="term" value="C:cytoplasm"/>
    <property type="evidence" value="ECO:0007669"/>
    <property type="project" value="UniProtKB-ARBA"/>
</dbReference>
<dbReference type="Gene3D" id="3.30.160.20">
    <property type="match status" value="1"/>
</dbReference>
<dbReference type="EMBL" id="QKKF02008541">
    <property type="protein sequence ID" value="RZF45642.1"/>
    <property type="molecule type" value="Genomic_DNA"/>
</dbReference>
<comment type="similarity">
    <text evidence="1">Belongs to the prokaryotic/mitochondrial release factor family.</text>
</comment>
<proteinExistence type="inferred from homology"/>
<dbReference type="InterPro" id="IPR000352">
    <property type="entry name" value="Pep_chain_release_fac_I"/>
</dbReference>
<evidence type="ECO:0000313" key="5">
    <source>
        <dbReference type="EMBL" id="RZF45642.1"/>
    </source>
</evidence>
<dbReference type="Proteomes" id="UP000291343">
    <property type="component" value="Unassembled WGS sequence"/>
</dbReference>
<feature type="domain" description="Prokaryotic-type class I peptide chain release factors" evidence="4">
    <location>
        <begin position="308"/>
        <end position="324"/>
    </location>
</feature>
<dbReference type="AlphaFoldDB" id="A0A482XIP4"/>
<protein>
    <recommendedName>
        <fullName evidence="4">Prokaryotic-type class I peptide chain release factors domain-containing protein</fullName>
    </recommendedName>
</protein>
<dbReference type="OrthoDB" id="2019491at2759"/>
<dbReference type="GO" id="GO:0003747">
    <property type="term" value="F:translation release factor activity"/>
    <property type="evidence" value="ECO:0007669"/>
    <property type="project" value="InterPro"/>
</dbReference>